<keyword evidence="4" id="KW-1185">Reference proteome</keyword>
<dbReference type="AlphaFoldDB" id="A0A8J5WC83"/>
<evidence type="ECO:0008006" key="5">
    <source>
        <dbReference type="Google" id="ProtNLM"/>
    </source>
</evidence>
<protein>
    <recommendedName>
        <fullName evidence="5">Pectinesterase inhibitor domain-containing protein</fullName>
    </recommendedName>
</protein>
<keyword evidence="2" id="KW-0732">Signal</keyword>
<dbReference type="EMBL" id="JAAALK010000082">
    <property type="protein sequence ID" value="KAG8086765.1"/>
    <property type="molecule type" value="Genomic_DNA"/>
</dbReference>
<sequence>MAKAAAFVLLSLSLTATLLSTGSDACNGVPFVSTADVCQPAIIGAAMSQLCAGTLGVSTTPHEVTAYVAAAARAAAESYKATRRVANDELDDPSAPEGLAGACESCLDKYDAALGVLDFVVDHLQSCKLGTSAGTSRRPPPPSTTAPPWFCPSPRTRRCTP</sequence>
<reference evidence="3" key="1">
    <citation type="journal article" date="2021" name="bioRxiv">
        <title>Whole Genome Assembly and Annotation of Northern Wild Rice, Zizania palustris L., Supports a Whole Genome Duplication in the Zizania Genus.</title>
        <authorList>
            <person name="Haas M."/>
            <person name="Kono T."/>
            <person name="Macchietto M."/>
            <person name="Millas R."/>
            <person name="McGilp L."/>
            <person name="Shao M."/>
            <person name="Duquette J."/>
            <person name="Hirsch C.N."/>
            <person name="Kimball J."/>
        </authorList>
    </citation>
    <scope>NUCLEOTIDE SEQUENCE</scope>
    <source>
        <tissue evidence="3">Fresh leaf tissue</tissue>
    </source>
</reference>
<evidence type="ECO:0000313" key="3">
    <source>
        <dbReference type="EMBL" id="KAG8086765.1"/>
    </source>
</evidence>
<reference evidence="3" key="2">
    <citation type="submission" date="2021-02" db="EMBL/GenBank/DDBJ databases">
        <authorList>
            <person name="Kimball J.A."/>
            <person name="Haas M.W."/>
            <person name="Macchietto M."/>
            <person name="Kono T."/>
            <person name="Duquette J."/>
            <person name="Shao M."/>
        </authorList>
    </citation>
    <scope>NUCLEOTIDE SEQUENCE</scope>
    <source>
        <tissue evidence="3">Fresh leaf tissue</tissue>
    </source>
</reference>
<feature type="region of interest" description="Disordered" evidence="1">
    <location>
        <begin position="130"/>
        <end position="161"/>
    </location>
</feature>
<dbReference type="Proteomes" id="UP000729402">
    <property type="component" value="Unassembled WGS sequence"/>
</dbReference>
<comment type="caution">
    <text evidence="3">The sequence shown here is derived from an EMBL/GenBank/DDBJ whole genome shotgun (WGS) entry which is preliminary data.</text>
</comment>
<gene>
    <name evidence="3" type="ORF">GUJ93_ZPchr0010g7650</name>
</gene>
<accession>A0A8J5WC83</accession>
<feature type="chain" id="PRO_5035305082" description="Pectinesterase inhibitor domain-containing protein" evidence="2">
    <location>
        <begin position="29"/>
        <end position="161"/>
    </location>
</feature>
<proteinExistence type="predicted"/>
<feature type="signal peptide" evidence="2">
    <location>
        <begin position="1"/>
        <end position="28"/>
    </location>
</feature>
<dbReference type="PANTHER" id="PTHR34838">
    <property type="entry name" value="OS08G0142100 PROTEIN-RELATED"/>
    <property type="match status" value="1"/>
</dbReference>
<feature type="compositionally biased region" description="Pro residues" evidence="1">
    <location>
        <begin position="138"/>
        <end position="151"/>
    </location>
</feature>
<organism evidence="3 4">
    <name type="scientific">Zizania palustris</name>
    <name type="common">Northern wild rice</name>
    <dbReference type="NCBI Taxonomy" id="103762"/>
    <lineage>
        <taxon>Eukaryota</taxon>
        <taxon>Viridiplantae</taxon>
        <taxon>Streptophyta</taxon>
        <taxon>Embryophyta</taxon>
        <taxon>Tracheophyta</taxon>
        <taxon>Spermatophyta</taxon>
        <taxon>Magnoliopsida</taxon>
        <taxon>Liliopsida</taxon>
        <taxon>Poales</taxon>
        <taxon>Poaceae</taxon>
        <taxon>BOP clade</taxon>
        <taxon>Oryzoideae</taxon>
        <taxon>Oryzeae</taxon>
        <taxon>Zizaniinae</taxon>
        <taxon>Zizania</taxon>
    </lineage>
</organism>
<dbReference type="PANTHER" id="PTHR34838:SF3">
    <property type="entry name" value="OS08G0142100 PROTEIN"/>
    <property type="match status" value="1"/>
</dbReference>
<evidence type="ECO:0000313" key="4">
    <source>
        <dbReference type="Proteomes" id="UP000729402"/>
    </source>
</evidence>
<name>A0A8J5WC83_ZIZPA</name>
<evidence type="ECO:0000256" key="2">
    <source>
        <dbReference type="SAM" id="SignalP"/>
    </source>
</evidence>
<evidence type="ECO:0000256" key="1">
    <source>
        <dbReference type="SAM" id="MobiDB-lite"/>
    </source>
</evidence>